<reference evidence="1 2" key="1">
    <citation type="journal article" date="2024" name="G3 (Bethesda)">
        <title>Genome assembly of Hibiscus sabdariffa L. provides insights into metabolisms of medicinal natural products.</title>
        <authorList>
            <person name="Kim T."/>
        </authorList>
    </citation>
    <scope>NUCLEOTIDE SEQUENCE [LARGE SCALE GENOMIC DNA]</scope>
    <source>
        <strain evidence="1">TK-2024</strain>
        <tissue evidence="1">Old leaves</tissue>
    </source>
</reference>
<protein>
    <submittedName>
        <fullName evidence="1">Uncharacterized protein</fullName>
    </submittedName>
</protein>
<comment type="caution">
    <text evidence="1">The sequence shown here is derived from an EMBL/GenBank/DDBJ whole genome shotgun (WGS) entry which is preliminary data.</text>
</comment>
<dbReference type="EMBL" id="JBBPBN010000063">
    <property type="protein sequence ID" value="KAK8986464.1"/>
    <property type="molecule type" value="Genomic_DNA"/>
</dbReference>
<organism evidence="1 2">
    <name type="scientific">Hibiscus sabdariffa</name>
    <name type="common">roselle</name>
    <dbReference type="NCBI Taxonomy" id="183260"/>
    <lineage>
        <taxon>Eukaryota</taxon>
        <taxon>Viridiplantae</taxon>
        <taxon>Streptophyta</taxon>
        <taxon>Embryophyta</taxon>
        <taxon>Tracheophyta</taxon>
        <taxon>Spermatophyta</taxon>
        <taxon>Magnoliopsida</taxon>
        <taxon>eudicotyledons</taxon>
        <taxon>Gunneridae</taxon>
        <taxon>Pentapetalae</taxon>
        <taxon>rosids</taxon>
        <taxon>malvids</taxon>
        <taxon>Malvales</taxon>
        <taxon>Malvaceae</taxon>
        <taxon>Malvoideae</taxon>
        <taxon>Hibiscus</taxon>
    </lineage>
</organism>
<evidence type="ECO:0000313" key="2">
    <source>
        <dbReference type="Proteomes" id="UP001396334"/>
    </source>
</evidence>
<proteinExistence type="predicted"/>
<gene>
    <name evidence="1" type="ORF">V6N11_010020</name>
</gene>
<name>A0ABR2PDS1_9ROSI</name>
<accession>A0ABR2PDS1</accession>
<keyword evidence="2" id="KW-1185">Reference proteome</keyword>
<dbReference type="Proteomes" id="UP001396334">
    <property type="component" value="Unassembled WGS sequence"/>
</dbReference>
<evidence type="ECO:0000313" key="1">
    <source>
        <dbReference type="EMBL" id="KAK8986464.1"/>
    </source>
</evidence>
<sequence>MAAAPLTCRIEDPSLSLQDLSFRRQDPSCQRLPLQDPSCHRQDLICQRLSLQDSELPQPFLPAANLL</sequence>